<gene>
    <name evidence="1" type="ORF">Hypma_006039</name>
</gene>
<dbReference type="AlphaFoldDB" id="A0A369K3P3"/>
<name>A0A369K3P3_HYPMA</name>
<reference evidence="1" key="1">
    <citation type="submission" date="2018-04" db="EMBL/GenBank/DDBJ databases">
        <title>Whole genome sequencing of Hypsizygus marmoreus.</title>
        <authorList>
            <person name="Choi I.-G."/>
            <person name="Min B."/>
            <person name="Kim J.-G."/>
            <person name="Kim S."/>
            <person name="Oh Y.-L."/>
            <person name="Kong W.-S."/>
            <person name="Park H."/>
            <person name="Jeong J."/>
            <person name="Song E.-S."/>
        </authorList>
    </citation>
    <scope>NUCLEOTIDE SEQUENCE [LARGE SCALE GENOMIC DNA]</scope>
    <source>
        <strain evidence="1">51987-8</strain>
    </source>
</reference>
<accession>A0A369K3P3</accession>
<protein>
    <submittedName>
        <fullName evidence="1">Uncharacterized protein</fullName>
    </submittedName>
</protein>
<comment type="caution">
    <text evidence="1">The sequence shown here is derived from an EMBL/GenBank/DDBJ whole genome shotgun (WGS) entry which is preliminary data.</text>
</comment>
<evidence type="ECO:0000313" key="2">
    <source>
        <dbReference type="Proteomes" id="UP000076154"/>
    </source>
</evidence>
<organism evidence="1 2">
    <name type="scientific">Hypsizygus marmoreus</name>
    <name type="common">White beech mushroom</name>
    <name type="synonym">Agaricus marmoreus</name>
    <dbReference type="NCBI Taxonomy" id="39966"/>
    <lineage>
        <taxon>Eukaryota</taxon>
        <taxon>Fungi</taxon>
        <taxon>Dikarya</taxon>
        <taxon>Basidiomycota</taxon>
        <taxon>Agaricomycotina</taxon>
        <taxon>Agaricomycetes</taxon>
        <taxon>Agaricomycetidae</taxon>
        <taxon>Agaricales</taxon>
        <taxon>Tricholomatineae</taxon>
        <taxon>Lyophyllaceae</taxon>
        <taxon>Hypsizygus</taxon>
    </lineage>
</organism>
<proteinExistence type="predicted"/>
<evidence type="ECO:0000313" key="1">
    <source>
        <dbReference type="EMBL" id="RDB26473.1"/>
    </source>
</evidence>
<sequence>MSSLGHGEAGGENALKFLTRPESRHGRNIEVAIRVKMNEPGGTNHTLRLNAPRPYIEFLIRPESRQRRFHSLSASMNEPLYSIVFFRSPLYRFLRLVCVRRRRHVLVQKGRVTSMTSDRPHICHLSMAGPHWPCAVCRFYVPELRALRFASFCLQLDLRKRHRMQRVLRIFPLSSLEWHPYSQQHSACQASLLSLLLHGELGVFWVLYIAFWRSCISLFRSYNVDNDVEILTARRLLVVPASGRALNDRTFEKTSFNSIAPSHPLHTVGQRCSPQLLKMM</sequence>
<keyword evidence="2" id="KW-1185">Reference proteome</keyword>
<dbReference type="EMBL" id="LUEZ02000032">
    <property type="protein sequence ID" value="RDB26473.1"/>
    <property type="molecule type" value="Genomic_DNA"/>
</dbReference>
<dbReference type="Proteomes" id="UP000076154">
    <property type="component" value="Unassembled WGS sequence"/>
</dbReference>
<dbReference type="InParanoid" id="A0A369K3P3"/>